<sequence length="924" mass="99710">MPKLYIPTCEVASDKTPLETYNDLMNFRGAVDQIGERNETGDIVIRTTKDGNSYKVVDPDSSDYDSITSSGIKIQILPNDNREYSLTALGIDLTGSTNESNKVQTLIDRADANGGGVIVHPGGVVQVAGIEGRASVSLIGVGEDATYQRGNDAGLANSGESGSASLRHMFSWTKGEASDIRVEGLKFDINTVSIHKDGSPLSEGDRLQGGLGDYAVALNFLDTTNGKTKSFQEASGLSHNILVQNNNFYDSNFETAGDWTISSIAARGINDLIYTSNTHFNCQAKLAGASLSSFRITATENEFYDTRAYAISCVVKSPDNATDEEQLYISDIKVSDNYAYSSNFRSPALYLGDDNPKGSGIVIMSNVNVSNNSISFDADVGQGNFAFAKLRGIADGVIFEGNDLKTIGATSVSDAIGIDASIVELEGGEGFSIRGNRINADLKNYAIRLIGDGEISGNYIDGANRGIETSGEDVRILGNTIDSIESVYADFGEGQGRIKATVREAGELLVEGNVVTGNEGRGTASSYVFLFDGIKDHDLLEKISDLNYKGESLISASGGIFSKEINKSGESKSSPSVTDSPIENEISSQESLDGSDKSGVLKIFESMLNRTISDKFENLSDSEVAKVFTESQEFQNSYADLSNEDFITHLFRNIFSRDPAPSGLSAWTAQLTHGVSRAEVIVSISETSEYIFQEGMSREEFSLNSNSADWSGEIYRIFGAVLGREPSVDALERLSATLAEGHSLSEVIAQVIASPEFSDIYGDSTNPDFITLIFENALGRPPLQSGLDAWTARLTAGESRSGLVEGFIYTPEYVLGSIDDLVAYLNARDKGHSLISQSGDRTLSAGYVEDEFVFVAGQEGVYETNGLDPWDKLTLEGFDYTSNADALEHFTQYGSNVVFSDQGVTIVLNNWHLDDVNVDMFDFY</sequence>
<dbReference type="InterPro" id="IPR038255">
    <property type="entry name" value="PBS_linker_sf"/>
</dbReference>
<dbReference type="InterPro" id="IPR025282">
    <property type="entry name" value="DUF4214"/>
</dbReference>
<feature type="domain" description="DUF4214" evidence="2">
    <location>
        <begin position="750"/>
        <end position="813"/>
    </location>
</feature>
<evidence type="ECO:0000256" key="1">
    <source>
        <dbReference type="SAM" id="MobiDB-lite"/>
    </source>
</evidence>
<keyword evidence="4" id="KW-1185">Reference proteome</keyword>
<evidence type="ECO:0000259" key="2">
    <source>
        <dbReference type="Pfam" id="PF13946"/>
    </source>
</evidence>
<organism evidence="3 4">
    <name type="scientific">Sagittula salina</name>
    <dbReference type="NCBI Taxonomy" id="2820268"/>
    <lineage>
        <taxon>Bacteria</taxon>
        <taxon>Pseudomonadati</taxon>
        <taxon>Pseudomonadota</taxon>
        <taxon>Alphaproteobacteria</taxon>
        <taxon>Rhodobacterales</taxon>
        <taxon>Roseobacteraceae</taxon>
        <taxon>Sagittula</taxon>
    </lineage>
</organism>
<name>A0A940S1S0_9RHOB</name>
<reference evidence="3" key="1">
    <citation type="submission" date="2021-03" db="EMBL/GenBank/DDBJ databases">
        <title>Sagittula salina sp. nov. strain M10.9X isolated from the marine waste.</title>
        <authorList>
            <person name="Satari L."/>
            <person name="Molina-Menor E."/>
            <person name="Vidal-Verdu A."/>
            <person name="Pascual J."/>
            <person name="Pereto J."/>
            <person name="Porcar M."/>
        </authorList>
    </citation>
    <scope>NUCLEOTIDE SEQUENCE</scope>
    <source>
        <strain evidence="3">M10.9X</strain>
    </source>
</reference>
<feature type="domain" description="DUF4214" evidence="2">
    <location>
        <begin position="625"/>
        <end position="690"/>
    </location>
</feature>
<dbReference type="AlphaFoldDB" id="A0A940S1S0"/>
<dbReference type="RefSeq" id="WP_209362855.1">
    <property type="nucleotide sequence ID" value="NZ_JAGISH010000013.1"/>
</dbReference>
<dbReference type="InterPro" id="IPR011050">
    <property type="entry name" value="Pectin_lyase_fold/virulence"/>
</dbReference>
<protein>
    <submittedName>
        <fullName evidence="3">DUF4214 domain-containing protein</fullName>
    </submittedName>
</protein>
<dbReference type="EMBL" id="JAGISH010000013">
    <property type="protein sequence ID" value="MBP0484458.1"/>
    <property type="molecule type" value="Genomic_DNA"/>
</dbReference>
<dbReference type="Pfam" id="PF13946">
    <property type="entry name" value="DUF4214"/>
    <property type="match status" value="2"/>
</dbReference>
<gene>
    <name evidence="3" type="ORF">J5474_18455</name>
</gene>
<feature type="region of interest" description="Disordered" evidence="1">
    <location>
        <begin position="565"/>
        <end position="595"/>
    </location>
</feature>
<evidence type="ECO:0000313" key="3">
    <source>
        <dbReference type="EMBL" id="MBP0484458.1"/>
    </source>
</evidence>
<evidence type="ECO:0000313" key="4">
    <source>
        <dbReference type="Proteomes" id="UP000675940"/>
    </source>
</evidence>
<accession>A0A940S1S0</accession>
<dbReference type="SUPFAM" id="SSF51126">
    <property type="entry name" value="Pectin lyase-like"/>
    <property type="match status" value="2"/>
</dbReference>
<dbReference type="Proteomes" id="UP000675940">
    <property type="component" value="Unassembled WGS sequence"/>
</dbReference>
<dbReference type="InterPro" id="IPR006626">
    <property type="entry name" value="PbH1"/>
</dbReference>
<comment type="caution">
    <text evidence="3">The sequence shown here is derived from an EMBL/GenBank/DDBJ whole genome shotgun (WGS) entry which is preliminary data.</text>
</comment>
<proteinExistence type="predicted"/>
<feature type="compositionally biased region" description="Polar residues" evidence="1">
    <location>
        <begin position="571"/>
        <end position="592"/>
    </location>
</feature>
<dbReference type="SMART" id="SM00710">
    <property type="entry name" value="PbH1"/>
    <property type="match status" value="6"/>
</dbReference>
<dbReference type="Gene3D" id="1.10.3130.20">
    <property type="entry name" value="Phycobilisome linker domain"/>
    <property type="match status" value="2"/>
</dbReference>